<dbReference type="PANTHER" id="PTHR46691">
    <property type="entry name" value="HIGH MOBILITY GROUP B PROTEIN 9"/>
    <property type="match status" value="1"/>
</dbReference>
<dbReference type="Pfam" id="PF01388">
    <property type="entry name" value="ARID"/>
    <property type="match status" value="1"/>
</dbReference>
<dbReference type="PROSITE" id="PS51011">
    <property type="entry name" value="ARID"/>
    <property type="match status" value="1"/>
</dbReference>
<accession>A0AAU9S731</accession>
<reference evidence="3 4" key="1">
    <citation type="submission" date="2022-03" db="EMBL/GenBank/DDBJ databases">
        <authorList>
            <person name="Nunn A."/>
            <person name="Chopra R."/>
            <person name="Nunn A."/>
            <person name="Contreras Garrido A."/>
        </authorList>
    </citation>
    <scope>NUCLEOTIDE SEQUENCE [LARGE SCALE GENOMIC DNA]</scope>
</reference>
<dbReference type="InterPro" id="IPR036431">
    <property type="entry name" value="ARID_dom_sf"/>
</dbReference>
<dbReference type="EMBL" id="OU466860">
    <property type="protein sequence ID" value="CAH2059732.1"/>
    <property type="molecule type" value="Genomic_DNA"/>
</dbReference>
<dbReference type="SUPFAM" id="SSF46774">
    <property type="entry name" value="ARID-like"/>
    <property type="match status" value="1"/>
</dbReference>
<evidence type="ECO:0000313" key="3">
    <source>
        <dbReference type="EMBL" id="CAH2059732.1"/>
    </source>
</evidence>
<evidence type="ECO:0000313" key="4">
    <source>
        <dbReference type="Proteomes" id="UP000836841"/>
    </source>
</evidence>
<evidence type="ECO:0000256" key="1">
    <source>
        <dbReference type="SAM" id="MobiDB-lite"/>
    </source>
</evidence>
<dbReference type="Proteomes" id="UP000836841">
    <property type="component" value="Chromosome 4"/>
</dbReference>
<evidence type="ECO:0000259" key="2">
    <source>
        <dbReference type="PROSITE" id="PS51011"/>
    </source>
</evidence>
<dbReference type="GO" id="GO:0003677">
    <property type="term" value="F:DNA binding"/>
    <property type="evidence" value="ECO:0007669"/>
    <property type="project" value="InterPro"/>
</dbReference>
<feature type="domain" description="ARID" evidence="2">
    <location>
        <begin position="24"/>
        <end position="117"/>
    </location>
</feature>
<keyword evidence="4" id="KW-1185">Reference proteome</keyword>
<dbReference type="SMART" id="SM01014">
    <property type="entry name" value="ARID"/>
    <property type="match status" value="1"/>
</dbReference>
<dbReference type="Gene3D" id="1.10.150.60">
    <property type="entry name" value="ARID DNA-binding domain"/>
    <property type="match status" value="1"/>
</dbReference>
<dbReference type="AlphaFoldDB" id="A0AAU9S731"/>
<feature type="region of interest" description="Disordered" evidence="1">
    <location>
        <begin position="200"/>
        <end position="257"/>
    </location>
</feature>
<dbReference type="InterPro" id="IPR001606">
    <property type="entry name" value="ARID_dom"/>
</dbReference>
<protein>
    <recommendedName>
        <fullName evidence="2">ARID domain-containing protein</fullName>
    </recommendedName>
</protein>
<gene>
    <name evidence="3" type="ORF">TAV2_LOCUS13984</name>
</gene>
<sequence>MSPRSMNKTRRVSPSPLSSYEEVVADKDLFMSTLKTLHSEMGTKFWIPKVRFEDLDLHKLFVEVTSRGGIEQTVREEKWKDVFDTFSFPKSQQNPIFTKILRGHYYSLLRDYEIAYLFKSRCQFPPLGSGKLEGVLHESTETSVTQDPERQSYDVFPNIFTDKANSQGLFNTKGTAQWKRFKKHHENEVVLDAVTLQQCTPKQNTEAGSPMEESEEKDEVHYSDSEMVQGSSQDEIAIHREEVGDLTDTSEVADEQS</sequence>
<dbReference type="PANTHER" id="PTHR46691:SF3">
    <property type="entry name" value="HIGH MOBILITY GROUP B PROTEIN 15"/>
    <property type="match status" value="1"/>
</dbReference>
<name>A0AAU9S731_THLAR</name>
<dbReference type="SMART" id="SM00501">
    <property type="entry name" value="BRIGHT"/>
    <property type="match status" value="1"/>
</dbReference>
<proteinExistence type="predicted"/>
<organism evidence="3 4">
    <name type="scientific">Thlaspi arvense</name>
    <name type="common">Field penny-cress</name>
    <dbReference type="NCBI Taxonomy" id="13288"/>
    <lineage>
        <taxon>Eukaryota</taxon>
        <taxon>Viridiplantae</taxon>
        <taxon>Streptophyta</taxon>
        <taxon>Embryophyta</taxon>
        <taxon>Tracheophyta</taxon>
        <taxon>Spermatophyta</taxon>
        <taxon>Magnoliopsida</taxon>
        <taxon>eudicotyledons</taxon>
        <taxon>Gunneridae</taxon>
        <taxon>Pentapetalae</taxon>
        <taxon>rosids</taxon>
        <taxon>malvids</taxon>
        <taxon>Brassicales</taxon>
        <taxon>Brassicaceae</taxon>
        <taxon>Thlaspideae</taxon>
        <taxon>Thlaspi</taxon>
    </lineage>
</organism>